<keyword evidence="1" id="KW-0812">Transmembrane</keyword>
<evidence type="ECO:0000256" key="1">
    <source>
        <dbReference type="SAM" id="Phobius"/>
    </source>
</evidence>
<organism evidence="2 3">
    <name type="scientific">Burkholderia aenigmatica</name>
    <dbReference type="NCBI Taxonomy" id="2015348"/>
    <lineage>
        <taxon>Bacteria</taxon>
        <taxon>Pseudomonadati</taxon>
        <taxon>Pseudomonadota</taxon>
        <taxon>Betaproteobacteria</taxon>
        <taxon>Burkholderiales</taxon>
        <taxon>Burkholderiaceae</taxon>
        <taxon>Burkholderia</taxon>
        <taxon>Burkholderia cepacia complex</taxon>
    </lineage>
</organism>
<evidence type="ECO:0000313" key="2">
    <source>
        <dbReference type="EMBL" id="VWB15239.1"/>
    </source>
</evidence>
<feature type="transmembrane region" description="Helical" evidence="1">
    <location>
        <begin position="65"/>
        <end position="83"/>
    </location>
</feature>
<dbReference type="EMBL" id="CABVQC010000002">
    <property type="protein sequence ID" value="VWB15239.1"/>
    <property type="molecule type" value="Genomic_DNA"/>
</dbReference>
<dbReference type="RefSeq" id="WP_175021036.1">
    <property type="nucleotide sequence ID" value="NZ_CABVQC010000002.1"/>
</dbReference>
<reference evidence="2 3" key="1">
    <citation type="submission" date="2019-09" db="EMBL/GenBank/DDBJ databases">
        <authorList>
            <person name="Depoorter E."/>
        </authorList>
    </citation>
    <scope>NUCLEOTIDE SEQUENCE [LARGE SCALE GENOMIC DNA]</scope>
    <source>
        <strain evidence="2">LMG 13014</strain>
    </source>
</reference>
<name>A0A6P2HCU7_9BURK</name>
<keyword evidence="1" id="KW-1133">Transmembrane helix</keyword>
<proteinExistence type="predicted"/>
<dbReference type="AlphaFoldDB" id="A0A6P2HCU7"/>
<sequence>MTSPITAGAPSWAGMPNLSLGLGGGPSGAYSTTSSTFNDGSFVVSNGGGSLDTALAGTAAVGSGILQQYLPYLLLGAVAWYVLKHRRA</sequence>
<accession>A0A6P2HCU7</accession>
<protein>
    <submittedName>
        <fullName evidence="2">Uncharacterized protein</fullName>
    </submittedName>
</protein>
<gene>
    <name evidence="2" type="ORF">BLA13014_00421</name>
</gene>
<keyword evidence="1" id="KW-0472">Membrane</keyword>
<dbReference type="Proteomes" id="UP000494261">
    <property type="component" value="Unassembled WGS sequence"/>
</dbReference>
<evidence type="ECO:0000313" key="3">
    <source>
        <dbReference type="Proteomes" id="UP000494261"/>
    </source>
</evidence>